<dbReference type="Proteomes" id="UP000312512">
    <property type="component" value="Unassembled WGS sequence"/>
</dbReference>
<dbReference type="Pfam" id="PF00155">
    <property type="entry name" value="Aminotran_1_2"/>
    <property type="match status" value="1"/>
</dbReference>
<dbReference type="Gene3D" id="3.90.1150.10">
    <property type="entry name" value="Aspartate Aminotransferase, domain 1"/>
    <property type="match status" value="1"/>
</dbReference>
<evidence type="ECO:0000256" key="3">
    <source>
        <dbReference type="ARBA" id="ARBA00022679"/>
    </source>
</evidence>
<comment type="catalytic activity">
    <reaction evidence="4">
        <text>6-carboxyhexanoyl-[ACP] + L-alanine + H(+) = (8S)-8-amino-7-oxononanoate + holo-[ACP] + CO2</text>
        <dbReference type="Rhea" id="RHEA:42288"/>
        <dbReference type="Rhea" id="RHEA-COMP:9685"/>
        <dbReference type="Rhea" id="RHEA-COMP:9955"/>
        <dbReference type="ChEBI" id="CHEBI:15378"/>
        <dbReference type="ChEBI" id="CHEBI:16526"/>
        <dbReference type="ChEBI" id="CHEBI:57972"/>
        <dbReference type="ChEBI" id="CHEBI:64479"/>
        <dbReference type="ChEBI" id="CHEBI:78846"/>
        <dbReference type="ChEBI" id="CHEBI:149468"/>
        <dbReference type="EC" id="2.3.1.47"/>
    </reaction>
</comment>
<reference evidence="6 7" key="1">
    <citation type="submission" date="2019-10" db="EMBL/GenBank/DDBJ databases">
        <title>Nonomuraea sp. nov., isolated from Phyllanthus amarus.</title>
        <authorList>
            <person name="Klykleung N."/>
            <person name="Tanasupawat S."/>
        </authorList>
    </citation>
    <scope>NUCLEOTIDE SEQUENCE [LARGE SCALE GENOMIC DNA]</scope>
    <source>
        <strain evidence="6 7">PA1-10</strain>
    </source>
</reference>
<organism evidence="6 7">
    <name type="scientific">Nonomuraea phyllanthi</name>
    <dbReference type="NCBI Taxonomy" id="2219224"/>
    <lineage>
        <taxon>Bacteria</taxon>
        <taxon>Bacillati</taxon>
        <taxon>Actinomycetota</taxon>
        <taxon>Actinomycetes</taxon>
        <taxon>Streptosporangiales</taxon>
        <taxon>Streptosporangiaceae</taxon>
        <taxon>Nonomuraea</taxon>
    </lineage>
</organism>
<evidence type="ECO:0000259" key="5">
    <source>
        <dbReference type="Pfam" id="PF00155"/>
    </source>
</evidence>
<dbReference type="PANTHER" id="PTHR13693:SF3">
    <property type="entry name" value="LD36009P"/>
    <property type="match status" value="1"/>
</dbReference>
<evidence type="ECO:0000313" key="7">
    <source>
        <dbReference type="Proteomes" id="UP000312512"/>
    </source>
</evidence>
<dbReference type="InterPro" id="IPR004839">
    <property type="entry name" value="Aminotransferase_I/II_large"/>
</dbReference>
<dbReference type="OrthoDB" id="9807157at2"/>
<dbReference type="GO" id="GO:0008483">
    <property type="term" value="F:transaminase activity"/>
    <property type="evidence" value="ECO:0007669"/>
    <property type="project" value="UniProtKB-KW"/>
</dbReference>
<dbReference type="EC" id="2.3.1.47" evidence="2"/>
<protein>
    <recommendedName>
        <fullName evidence="2">8-amino-7-oxononanoate synthase</fullName>
        <ecNumber evidence="2">2.3.1.47</ecNumber>
    </recommendedName>
</protein>
<dbReference type="GO" id="GO:0030170">
    <property type="term" value="F:pyridoxal phosphate binding"/>
    <property type="evidence" value="ECO:0007669"/>
    <property type="project" value="InterPro"/>
</dbReference>
<sequence>MLDAFGKCRPRPDQLVAIGSETYPYYRPVTERLDDGEVVIGGRAVLMAGSNDYLALSDDPRLKAAATEALDRHGTGNSGSRLLNGSLPLHEELEAELAAFLGMEAAMVVSTGYQANLTLSALFAHQDVVYADRLVHASLMDAVRLGHARLVRYRHNDLAHLERLLKAADPRDGRLVLSEGMFSTDGDLCDVPGIARLARRHDARLILDCAHDAGLLGVGGRGAAEQLGRQAAVDVQTLTFSKCFGTLGGAVAGPRHVIDYLRHHARPAVFTASLPAGCAAAALAALRIIRTEPERRRRALAAGERLRAELAALGFGTAPGIAPAMAIPVGDTALCARMWKELLDEGVYTNAMVPPGVPEGKALIRLSVTAAHTDAQLTRIVDACTAAGRRLGLIAATQDGTAPLSLVTP</sequence>
<dbReference type="SUPFAM" id="SSF53383">
    <property type="entry name" value="PLP-dependent transferases"/>
    <property type="match status" value="1"/>
</dbReference>
<dbReference type="InterPro" id="IPR050087">
    <property type="entry name" value="AON_synthase_class-II"/>
</dbReference>
<feature type="domain" description="Aminotransferase class I/classII large" evidence="5">
    <location>
        <begin position="49"/>
        <end position="383"/>
    </location>
</feature>
<proteinExistence type="predicted"/>
<comment type="cofactor">
    <cofactor evidence="1">
        <name>pyridoxal 5'-phosphate</name>
        <dbReference type="ChEBI" id="CHEBI:597326"/>
    </cofactor>
</comment>
<dbReference type="Gene3D" id="3.40.640.10">
    <property type="entry name" value="Type I PLP-dependent aspartate aminotransferase-like (Major domain)"/>
    <property type="match status" value="1"/>
</dbReference>
<dbReference type="EMBL" id="VDLX02000002">
    <property type="protein sequence ID" value="KAB8196781.1"/>
    <property type="molecule type" value="Genomic_DNA"/>
</dbReference>
<accession>A0A5C4WT14</accession>
<evidence type="ECO:0000256" key="2">
    <source>
        <dbReference type="ARBA" id="ARBA00013187"/>
    </source>
</evidence>
<keyword evidence="7" id="KW-1185">Reference proteome</keyword>
<dbReference type="PANTHER" id="PTHR13693">
    <property type="entry name" value="CLASS II AMINOTRANSFERASE/8-AMINO-7-OXONONANOATE SYNTHASE"/>
    <property type="match status" value="1"/>
</dbReference>
<dbReference type="RefSeq" id="WP_139629842.1">
    <property type="nucleotide sequence ID" value="NZ_VDLX02000002.1"/>
</dbReference>
<dbReference type="InterPro" id="IPR015424">
    <property type="entry name" value="PyrdxlP-dep_Trfase"/>
</dbReference>
<dbReference type="GO" id="GO:0008710">
    <property type="term" value="F:8-amino-7-oxononanoate synthase activity"/>
    <property type="evidence" value="ECO:0007669"/>
    <property type="project" value="UniProtKB-EC"/>
</dbReference>
<evidence type="ECO:0000313" key="6">
    <source>
        <dbReference type="EMBL" id="KAB8196781.1"/>
    </source>
</evidence>
<comment type="caution">
    <text evidence="6">The sequence shown here is derived from an EMBL/GenBank/DDBJ whole genome shotgun (WGS) entry which is preliminary data.</text>
</comment>
<dbReference type="InterPro" id="IPR015422">
    <property type="entry name" value="PyrdxlP-dep_Trfase_small"/>
</dbReference>
<dbReference type="InterPro" id="IPR015421">
    <property type="entry name" value="PyrdxlP-dep_Trfase_major"/>
</dbReference>
<keyword evidence="3 6" id="KW-0808">Transferase</keyword>
<evidence type="ECO:0000256" key="1">
    <source>
        <dbReference type="ARBA" id="ARBA00001933"/>
    </source>
</evidence>
<dbReference type="AlphaFoldDB" id="A0A5C4WT14"/>
<evidence type="ECO:0000256" key="4">
    <source>
        <dbReference type="ARBA" id="ARBA00047715"/>
    </source>
</evidence>
<keyword evidence="6" id="KW-0032">Aminotransferase</keyword>
<name>A0A5C4WT14_9ACTN</name>
<gene>
    <name evidence="6" type="ORF">FH608_008795</name>
</gene>